<dbReference type="Pfam" id="PF00933">
    <property type="entry name" value="Glyco_hydro_3"/>
    <property type="match status" value="1"/>
</dbReference>
<proteinExistence type="inferred from homology"/>
<evidence type="ECO:0000313" key="9">
    <source>
        <dbReference type="Proteomes" id="UP001432128"/>
    </source>
</evidence>
<keyword evidence="5" id="KW-0326">Glycosidase</keyword>
<dbReference type="InterPro" id="IPR017853">
    <property type="entry name" value="GH"/>
</dbReference>
<dbReference type="PANTHER" id="PTHR30480:SF13">
    <property type="entry name" value="BETA-HEXOSAMINIDASE"/>
    <property type="match status" value="1"/>
</dbReference>
<name>A0AAU4JWR0_9NOCA</name>
<dbReference type="InterPro" id="IPR036962">
    <property type="entry name" value="Glyco_hydro_3_N_sf"/>
</dbReference>
<feature type="domain" description="Glycoside hydrolase family 3 N-terminal" evidence="7">
    <location>
        <begin position="80"/>
        <end position="402"/>
    </location>
</feature>
<keyword evidence="4 8" id="KW-0378">Hydrolase</keyword>
<comment type="similarity">
    <text evidence="2">Belongs to the glycosyl hydrolase 3 family.</text>
</comment>
<evidence type="ECO:0000313" key="8">
    <source>
        <dbReference type="EMBL" id="WUM18242.1"/>
    </source>
</evidence>
<evidence type="ECO:0000256" key="4">
    <source>
        <dbReference type="ARBA" id="ARBA00022801"/>
    </source>
</evidence>
<dbReference type="Proteomes" id="UP001432128">
    <property type="component" value="Chromosome"/>
</dbReference>
<gene>
    <name evidence="8" type="ORF">OG579_10745</name>
</gene>
<comment type="catalytic activity">
    <reaction evidence="1">
        <text>Hydrolysis of terminal non-reducing N-acetyl-D-hexosamine residues in N-acetyl-beta-D-hexosaminides.</text>
        <dbReference type="EC" id="3.2.1.52"/>
    </reaction>
</comment>
<dbReference type="EMBL" id="CP108021">
    <property type="protein sequence ID" value="WUM18242.1"/>
    <property type="molecule type" value="Genomic_DNA"/>
</dbReference>
<dbReference type="EC" id="3.2.1.52" evidence="3"/>
<sequence>MRTRAVSRARTTPRVLGTCLLVATLAACATDGPPAAAPGTSTAATASSPVTSSSASAVSASPTASSMSAACTSAVSSMSLRDKLATLLVVGVSGQADARDVVSRFGVGGIFIGSFTDKSILADGGLAAVKKASPRPLMVTVDQEGGRVSRLTSLGIDSPSARELARTKTPAQVRAIARTTGQGLRNLGITVDFAPDADVSDESDDEVIGDRSFSDDPAIVARYAGAFADGLRDAGIMPVFKHFPGHGHGSGDSHTGTVRTPPLSQLRADDLVPYRTLLPGRSTPQVPSTGVMVGHLIVPGLTGDELPASISPAAMRLLRSGAGYGGRPFDGPIFTDDLSGMAAISAKYPITEAVVRAVSAGADMALWLSTDDVPEVLAALTTAVRSGRLAEDRIDRSAARVLHSTAYC</sequence>
<evidence type="ECO:0000256" key="3">
    <source>
        <dbReference type="ARBA" id="ARBA00012663"/>
    </source>
</evidence>
<dbReference type="InterPro" id="IPR050226">
    <property type="entry name" value="NagZ_Beta-hexosaminidase"/>
</dbReference>
<dbReference type="PANTHER" id="PTHR30480">
    <property type="entry name" value="BETA-HEXOSAMINIDASE-RELATED"/>
    <property type="match status" value="1"/>
</dbReference>
<dbReference type="PROSITE" id="PS51257">
    <property type="entry name" value="PROKAR_LIPOPROTEIN"/>
    <property type="match status" value="1"/>
</dbReference>
<reference evidence="8 9" key="1">
    <citation type="submission" date="2022-10" db="EMBL/GenBank/DDBJ databases">
        <title>The complete genomes of actinobacterial strains from the NBC collection.</title>
        <authorList>
            <person name="Joergensen T.S."/>
            <person name="Alvarez Arevalo M."/>
            <person name="Sterndorff E.B."/>
            <person name="Faurdal D."/>
            <person name="Vuksanovic O."/>
            <person name="Mourched A.-S."/>
            <person name="Charusanti P."/>
            <person name="Shaw S."/>
            <person name="Blin K."/>
            <person name="Weber T."/>
        </authorList>
    </citation>
    <scope>NUCLEOTIDE SEQUENCE [LARGE SCALE GENOMIC DNA]</scope>
    <source>
        <strain evidence="8 9">NBC_00319</strain>
    </source>
</reference>
<dbReference type="GO" id="GO:0004563">
    <property type="term" value="F:beta-N-acetylhexosaminidase activity"/>
    <property type="evidence" value="ECO:0007669"/>
    <property type="project" value="UniProtKB-EC"/>
</dbReference>
<evidence type="ECO:0000256" key="2">
    <source>
        <dbReference type="ARBA" id="ARBA00005336"/>
    </source>
</evidence>
<evidence type="ECO:0000256" key="6">
    <source>
        <dbReference type="SAM" id="SignalP"/>
    </source>
</evidence>
<dbReference type="GO" id="GO:0005975">
    <property type="term" value="P:carbohydrate metabolic process"/>
    <property type="evidence" value="ECO:0007669"/>
    <property type="project" value="InterPro"/>
</dbReference>
<protein>
    <recommendedName>
        <fullName evidence="3">beta-N-acetylhexosaminidase</fullName>
        <ecNumber evidence="3">3.2.1.52</ecNumber>
    </recommendedName>
</protein>
<dbReference type="KEGG" id="whr:OG579_10745"/>
<dbReference type="SUPFAM" id="SSF51445">
    <property type="entry name" value="(Trans)glycosidases"/>
    <property type="match status" value="1"/>
</dbReference>
<evidence type="ECO:0000259" key="7">
    <source>
        <dbReference type="Pfam" id="PF00933"/>
    </source>
</evidence>
<organism evidence="8 9">
    <name type="scientific">Williamsia herbipolensis</name>
    <dbReference type="NCBI Taxonomy" id="1603258"/>
    <lineage>
        <taxon>Bacteria</taxon>
        <taxon>Bacillati</taxon>
        <taxon>Actinomycetota</taxon>
        <taxon>Actinomycetes</taxon>
        <taxon>Mycobacteriales</taxon>
        <taxon>Nocardiaceae</taxon>
        <taxon>Williamsia</taxon>
    </lineage>
</organism>
<dbReference type="AlphaFoldDB" id="A0AAU4JWR0"/>
<evidence type="ECO:0000256" key="1">
    <source>
        <dbReference type="ARBA" id="ARBA00001231"/>
    </source>
</evidence>
<keyword evidence="6" id="KW-0732">Signal</keyword>
<evidence type="ECO:0000256" key="5">
    <source>
        <dbReference type="ARBA" id="ARBA00023295"/>
    </source>
</evidence>
<feature type="signal peptide" evidence="6">
    <location>
        <begin position="1"/>
        <end position="29"/>
    </location>
</feature>
<feature type="chain" id="PRO_5043334922" description="beta-N-acetylhexosaminidase" evidence="6">
    <location>
        <begin position="30"/>
        <end position="408"/>
    </location>
</feature>
<dbReference type="GO" id="GO:0009254">
    <property type="term" value="P:peptidoglycan turnover"/>
    <property type="evidence" value="ECO:0007669"/>
    <property type="project" value="TreeGrafter"/>
</dbReference>
<dbReference type="InterPro" id="IPR001764">
    <property type="entry name" value="Glyco_hydro_3_N"/>
</dbReference>
<keyword evidence="9" id="KW-1185">Reference proteome</keyword>
<accession>A0AAU4JWR0</accession>
<dbReference type="Gene3D" id="3.20.20.300">
    <property type="entry name" value="Glycoside hydrolase, family 3, N-terminal domain"/>
    <property type="match status" value="1"/>
</dbReference>